<dbReference type="PANTHER" id="PTHR47328">
    <property type="match status" value="1"/>
</dbReference>
<dbReference type="InterPro" id="IPR035959">
    <property type="entry name" value="RutC-like_sf"/>
</dbReference>
<dbReference type="InterPro" id="IPR035709">
    <property type="entry name" value="YoaB-like"/>
</dbReference>
<reference evidence="1" key="1">
    <citation type="submission" date="2022-07" db="EMBL/GenBank/DDBJ databases">
        <authorList>
            <person name="Xamxidin M."/>
        </authorList>
    </citation>
    <scope>NUCLEOTIDE SEQUENCE</scope>
    <source>
        <strain evidence="1">YS8-69</strain>
    </source>
</reference>
<protein>
    <submittedName>
        <fullName evidence="1">RidA family protein</fullName>
    </submittedName>
</protein>
<evidence type="ECO:0000313" key="2">
    <source>
        <dbReference type="Proteomes" id="UP001165267"/>
    </source>
</evidence>
<dbReference type="Gene3D" id="3.30.1330.40">
    <property type="entry name" value="RutC-like"/>
    <property type="match status" value="1"/>
</dbReference>
<proteinExistence type="predicted"/>
<dbReference type="Pfam" id="PF01042">
    <property type="entry name" value="Ribonuc_L-PSP"/>
    <property type="match status" value="1"/>
</dbReference>
<accession>A0ABT1XG56</accession>
<comment type="caution">
    <text evidence="1">The sequence shown here is derived from an EMBL/GenBank/DDBJ whole genome shotgun (WGS) entry which is preliminary data.</text>
</comment>
<organism evidence="1 2">
    <name type="scientific">Limnobacter parvus</name>
    <dbReference type="NCBI Taxonomy" id="2939690"/>
    <lineage>
        <taxon>Bacteria</taxon>
        <taxon>Pseudomonadati</taxon>
        <taxon>Pseudomonadota</taxon>
        <taxon>Betaproteobacteria</taxon>
        <taxon>Burkholderiales</taxon>
        <taxon>Burkholderiaceae</taxon>
        <taxon>Limnobacter</taxon>
    </lineage>
</organism>
<dbReference type="SUPFAM" id="SSF55298">
    <property type="entry name" value="YjgF-like"/>
    <property type="match status" value="1"/>
</dbReference>
<name>A0ABT1XG56_9BURK</name>
<evidence type="ECO:0000313" key="1">
    <source>
        <dbReference type="EMBL" id="MCR2746256.1"/>
    </source>
</evidence>
<dbReference type="RefSeq" id="WP_257511498.1">
    <property type="nucleotide sequence ID" value="NZ_JANKHG010000016.1"/>
</dbReference>
<dbReference type="EMBL" id="JANKHG010000016">
    <property type="protein sequence ID" value="MCR2746256.1"/>
    <property type="molecule type" value="Genomic_DNA"/>
</dbReference>
<dbReference type="InterPro" id="IPR006175">
    <property type="entry name" value="YjgF/YER057c/UK114"/>
</dbReference>
<sequence length="115" mass="12503">MIHRQGTTKRYSDSTCYNGVVYLVEVPAVEEGNIQVQTQSLLGNLENALAAAGTDKSRLLQVQIFLTDMADYDGFNTVWDAWVPEGTAPSRACIEAKGLARKGWKVELVVSAALA</sequence>
<gene>
    <name evidence="1" type="ORF">NSP04_06315</name>
</gene>
<keyword evidence="2" id="KW-1185">Reference proteome</keyword>
<dbReference type="Proteomes" id="UP001165267">
    <property type="component" value="Unassembled WGS sequence"/>
</dbReference>
<dbReference type="PANTHER" id="PTHR47328:SF1">
    <property type="entry name" value="RUTC FAMILY PROTEIN YOAB"/>
    <property type="match status" value="1"/>
</dbReference>
<dbReference type="CDD" id="cd06150">
    <property type="entry name" value="YjgF_YER057c_UK114_like_2"/>
    <property type="match status" value="1"/>
</dbReference>